<protein>
    <recommendedName>
        <fullName evidence="1">Apoptosis-antagonizing transcription factor C-terminal domain-containing protein</fullName>
    </recommendedName>
</protein>
<dbReference type="EMBL" id="JAVXUO010000048">
    <property type="protein sequence ID" value="KAK2995873.1"/>
    <property type="molecule type" value="Genomic_DNA"/>
</dbReference>
<evidence type="ECO:0000259" key="1">
    <source>
        <dbReference type="Pfam" id="PF08164"/>
    </source>
</evidence>
<proteinExistence type="predicted"/>
<dbReference type="GO" id="GO:0005634">
    <property type="term" value="C:nucleus"/>
    <property type="evidence" value="ECO:0007669"/>
    <property type="project" value="InterPro"/>
</dbReference>
<feature type="domain" description="Apoptosis-antagonizing transcription factor C-terminal" evidence="1">
    <location>
        <begin position="100"/>
        <end position="130"/>
    </location>
</feature>
<comment type="caution">
    <text evidence="2">The sequence shown here is derived from an EMBL/GenBank/DDBJ whole genome shotgun (WGS) entry which is preliminary data.</text>
</comment>
<dbReference type="InterPro" id="IPR012617">
    <property type="entry name" value="AATF_C"/>
</dbReference>
<organism evidence="2 3">
    <name type="scientific">Escallonia rubra</name>
    <dbReference type="NCBI Taxonomy" id="112253"/>
    <lineage>
        <taxon>Eukaryota</taxon>
        <taxon>Viridiplantae</taxon>
        <taxon>Streptophyta</taxon>
        <taxon>Embryophyta</taxon>
        <taxon>Tracheophyta</taxon>
        <taxon>Spermatophyta</taxon>
        <taxon>Magnoliopsida</taxon>
        <taxon>eudicotyledons</taxon>
        <taxon>Gunneridae</taxon>
        <taxon>Pentapetalae</taxon>
        <taxon>asterids</taxon>
        <taxon>campanulids</taxon>
        <taxon>Escalloniales</taxon>
        <taxon>Escalloniaceae</taxon>
        <taxon>Escallonia</taxon>
    </lineage>
</organism>
<gene>
    <name evidence="2" type="ORF">RJ640_012082</name>
</gene>
<reference evidence="2" key="1">
    <citation type="submission" date="2022-12" db="EMBL/GenBank/DDBJ databases">
        <title>Draft genome assemblies for two species of Escallonia (Escalloniales).</title>
        <authorList>
            <person name="Chanderbali A."/>
            <person name="Dervinis C."/>
            <person name="Anghel I."/>
            <person name="Soltis D."/>
            <person name="Soltis P."/>
            <person name="Zapata F."/>
        </authorList>
    </citation>
    <scope>NUCLEOTIDE SEQUENCE</scope>
    <source>
        <strain evidence="2">UCBG92.1500</strain>
        <tissue evidence="2">Leaf</tissue>
    </source>
</reference>
<evidence type="ECO:0000313" key="2">
    <source>
        <dbReference type="EMBL" id="KAK2995873.1"/>
    </source>
</evidence>
<name>A0AA88S4D8_9ASTE</name>
<sequence>MDTVVEFNTKLYSLRMQFKLLIKLRRNFGKPSFVAVECLRTILPNSVGDLGRFYDRFGWVSMVHHQVFFDGIANFTDFYSELTKGPRIQEPLGFRYPFARYNVHEKIVNFMAPQPMDLPPMAPKLFENLFGLKTRKPTSVP</sequence>
<dbReference type="AlphaFoldDB" id="A0AA88S4D8"/>
<keyword evidence="3" id="KW-1185">Reference proteome</keyword>
<dbReference type="Pfam" id="PF08164">
    <property type="entry name" value="TRAUB"/>
    <property type="match status" value="1"/>
</dbReference>
<accession>A0AA88S4D8</accession>
<evidence type="ECO:0000313" key="3">
    <source>
        <dbReference type="Proteomes" id="UP001187471"/>
    </source>
</evidence>
<dbReference type="Proteomes" id="UP001187471">
    <property type="component" value="Unassembled WGS sequence"/>
</dbReference>